<dbReference type="InterPro" id="IPR027266">
    <property type="entry name" value="TrmE/GcvT-like"/>
</dbReference>
<sequence>MTDSTLVRSLQACGALDRYRDAFTSIASALVGVEVLPLARHYNVRVAADAVGGTLLVALLGSALPTMASTWIETSVGTVIWLGPDEWLVVEGIGQVGLEGRLRNAVIENDGAVVEQSGQRVSFLVTGDAAGLLTKGTSIDLHPAAFPAGTAVQSFLGQTIVVLLARNDSATEIEILVRSSFARYLADWLLDAASDPLATP</sequence>
<organism evidence="1 2">
    <name type="scientific">Cryobacterium psychrophilum</name>
    <dbReference type="NCBI Taxonomy" id="41988"/>
    <lineage>
        <taxon>Bacteria</taxon>
        <taxon>Bacillati</taxon>
        <taxon>Actinomycetota</taxon>
        <taxon>Actinomycetes</taxon>
        <taxon>Micrococcales</taxon>
        <taxon>Microbacteriaceae</taxon>
        <taxon>Cryobacterium</taxon>
    </lineage>
</organism>
<dbReference type="RefSeq" id="WP_134172399.1">
    <property type="nucleotide sequence ID" value="NZ_SODI01000001.1"/>
</dbReference>
<evidence type="ECO:0000313" key="1">
    <source>
        <dbReference type="EMBL" id="TFD81415.1"/>
    </source>
</evidence>
<reference evidence="1 2" key="1">
    <citation type="submission" date="2019-03" db="EMBL/GenBank/DDBJ databases">
        <title>Genomics of glacier-inhabiting Cryobacterium strains.</title>
        <authorList>
            <person name="Liu Q."/>
            <person name="Xin Y.-H."/>
        </authorList>
    </citation>
    <scope>NUCLEOTIDE SEQUENCE [LARGE SCALE GENOMIC DNA]</scope>
    <source>
        <strain evidence="1 2">CGMCC 1.4292</strain>
    </source>
</reference>
<dbReference type="Pfam" id="PF04268">
    <property type="entry name" value="SoxG"/>
    <property type="match status" value="1"/>
</dbReference>
<evidence type="ECO:0000313" key="2">
    <source>
        <dbReference type="Proteomes" id="UP000298218"/>
    </source>
</evidence>
<dbReference type="Proteomes" id="UP000298218">
    <property type="component" value="Unassembled WGS sequence"/>
</dbReference>
<name>A0A4Y8KQK3_9MICO</name>
<protein>
    <submittedName>
        <fullName evidence="1">Sarcosine oxidase subunit gamma</fullName>
    </submittedName>
</protein>
<dbReference type="AlphaFoldDB" id="A0A4Y8KQK3"/>
<dbReference type="SUPFAM" id="SSF103025">
    <property type="entry name" value="Folate-binding domain"/>
    <property type="match status" value="1"/>
</dbReference>
<comment type="caution">
    <text evidence="1">The sequence shown here is derived from an EMBL/GenBank/DDBJ whole genome shotgun (WGS) entry which is preliminary data.</text>
</comment>
<proteinExistence type="predicted"/>
<dbReference type="Gene3D" id="3.30.70.1520">
    <property type="entry name" value="Heterotetrameric sarcosine oxidase"/>
    <property type="match status" value="1"/>
</dbReference>
<gene>
    <name evidence="1" type="ORF">E3T53_02835</name>
</gene>
<dbReference type="Gene3D" id="3.30.1360.120">
    <property type="entry name" value="Probable tRNA modification gtpase trme, domain 1"/>
    <property type="match status" value="1"/>
</dbReference>
<dbReference type="InterPro" id="IPR007375">
    <property type="entry name" value="SoxG"/>
</dbReference>
<dbReference type="OrthoDB" id="9814782at2"/>
<accession>A0A4Y8KQK3</accession>
<keyword evidence="2" id="KW-1185">Reference proteome</keyword>
<dbReference type="EMBL" id="SOHQ01000008">
    <property type="protein sequence ID" value="TFD81415.1"/>
    <property type="molecule type" value="Genomic_DNA"/>
</dbReference>